<evidence type="ECO:0000256" key="8">
    <source>
        <dbReference type="ARBA" id="ARBA00033408"/>
    </source>
</evidence>
<keyword evidence="4" id="KW-0547">Nucleotide-binding</keyword>
<evidence type="ECO:0000259" key="11">
    <source>
        <dbReference type="Pfam" id="PF02463"/>
    </source>
</evidence>
<feature type="coiled-coil region" evidence="10">
    <location>
        <begin position="321"/>
        <end position="373"/>
    </location>
</feature>
<dbReference type="GO" id="GO:0005524">
    <property type="term" value="F:ATP binding"/>
    <property type="evidence" value="ECO:0007669"/>
    <property type="project" value="UniProtKB-KW"/>
</dbReference>
<organism evidence="12">
    <name type="scientific">Uncultured Desulfatiglans sp</name>
    <dbReference type="NCBI Taxonomy" id="1748965"/>
    <lineage>
        <taxon>Bacteria</taxon>
        <taxon>Pseudomonadati</taxon>
        <taxon>Thermodesulfobacteriota</taxon>
        <taxon>Desulfobacteria</taxon>
        <taxon>Desulfatiglandales</taxon>
        <taxon>Desulfatiglandaceae</taxon>
        <taxon>Desulfatiglans</taxon>
        <taxon>environmental samples</taxon>
    </lineage>
</organism>
<dbReference type="Pfam" id="PF02463">
    <property type="entry name" value="SMC_N"/>
    <property type="match status" value="1"/>
</dbReference>
<evidence type="ECO:0000313" key="12">
    <source>
        <dbReference type="EMBL" id="VBB41884.1"/>
    </source>
</evidence>
<dbReference type="EMBL" id="UPXX01000013">
    <property type="protein sequence ID" value="VBB41884.1"/>
    <property type="molecule type" value="Genomic_DNA"/>
</dbReference>
<dbReference type="FunFam" id="3.40.50.300:FF:000319">
    <property type="entry name" value="DNA repair protein RecN"/>
    <property type="match status" value="1"/>
</dbReference>
<dbReference type="InterPro" id="IPR027417">
    <property type="entry name" value="P-loop_NTPase"/>
</dbReference>
<dbReference type="PANTHER" id="PTHR11059">
    <property type="entry name" value="DNA REPAIR PROTEIN RECN"/>
    <property type="match status" value="1"/>
</dbReference>
<evidence type="ECO:0000256" key="6">
    <source>
        <dbReference type="ARBA" id="ARBA00022840"/>
    </source>
</evidence>
<dbReference type="SUPFAM" id="SSF52540">
    <property type="entry name" value="P-loop containing nucleoside triphosphate hydrolases"/>
    <property type="match status" value="1"/>
</dbReference>
<gene>
    <name evidence="12" type="primary">recN</name>
    <name evidence="12" type="ORF">TRIP_B200024</name>
</gene>
<sequence length="564" mass="62755">MLVHLGISNFALIEHVEITPGQGLSIFSGETGAGKSIIINAINLILGARASTDLIRTGADEATVEALFSLPESAAVQALLEDMGFPFDGELLIRRSIFREGRNKIFVNGVMATLGMLAKLGPVLVSISGQHEHQQLLRPDNHLYLLDDFAGLTPERERYNANLQSCRRLRRQAEEARSAVLELEKRDELNRYQLEEIEAASLAEDEEEELVRERRRLQNAGDLLKISAEAYHRLYEHSESILAQLAHCRKQLERGADLDPTLAPLLDTLLEVDAKLEDAAFALRDFQNTIPLEPERLSQVTDRLEQIHQLKRKYGCSIRDILLLRDSLAEVSEDLERKRKEAAFLSGKADTSMDELSVEAARLSELRRESAREMESRMEQELRMLHMEGTRFKVAFQAKIPDEGTPGKGTALNRHLPLDGPDQVEFLLAPNAGEGFRPLAKIASGGELSRIMLALKTLLAQSASVETVIFDEVDAGISGATAQIVGEKIKALSRYHQILCITHLPQIASQGASHFLVRKDLIGTRTQTSILPLDPESRVKEIARLLAGREVTPHALAHAREMLR</sequence>
<dbReference type="PIRSF" id="PIRSF003128">
    <property type="entry name" value="RecN"/>
    <property type="match status" value="1"/>
</dbReference>
<protein>
    <recommendedName>
        <fullName evidence="3 9">DNA repair protein RecN</fullName>
    </recommendedName>
    <alternativeName>
        <fullName evidence="8 9">Recombination protein N</fullName>
    </alternativeName>
</protein>
<evidence type="ECO:0000256" key="3">
    <source>
        <dbReference type="ARBA" id="ARBA00021315"/>
    </source>
</evidence>
<dbReference type="NCBIfam" id="TIGR00634">
    <property type="entry name" value="recN"/>
    <property type="match status" value="1"/>
</dbReference>
<dbReference type="GO" id="GO:0009432">
    <property type="term" value="P:SOS response"/>
    <property type="evidence" value="ECO:0007669"/>
    <property type="project" value="TreeGrafter"/>
</dbReference>
<evidence type="ECO:0000256" key="9">
    <source>
        <dbReference type="PIRNR" id="PIRNR003128"/>
    </source>
</evidence>
<proteinExistence type="inferred from homology"/>
<comment type="function">
    <text evidence="1 9">May be involved in recombinational repair of damaged DNA.</text>
</comment>
<keyword evidence="10" id="KW-0175">Coiled coil</keyword>
<dbReference type="GO" id="GO:0006310">
    <property type="term" value="P:DNA recombination"/>
    <property type="evidence" value="ECO:0007669"/>
    <property type="project" value="InterPro"/>
</dbReference>
<keyword evidence="7 9" id="KW-0234">DNA repair</keyword>
<dbReference type="Gene3D" id="3.40.50.300">
    <property type="entry name" value="P-loop containing nucleotide triphosphate hydrolases"/>
    <property type="match status" value="2"/>
</dbReference>
<dbReference type="InterPro" id="IPR003395">
    <property type="entry name" value="RecF/RecN/SMC_N"/>
</dbReference>
<evidence type="ECO:0000256" key="4">
    <source>
        <dbReference type="ARBA" id="ARBA00022741"/>
    </source>
</evidence>
<dbReference type="AlphaFoldDB" id="A0A653A1K9"/>
<dbReference type="GO" id="GO:0006281">
    <property type="term" value="P:DNA repair"/>
    <property type="evidence" value="ECO:0007669"/>
    <property type="project" value="UniProtKB-KW"/>
</dbReference>
<comment type="similarity">
    <text evidence="2 9">Belongs to the RecN family.</text>
</comment>
<evidence type="ECO:0000256" key="10">
    <source>
        <dbReference type="SAM" id="Coils"/>
    </source>
</evidence>
<evidence type="ECO:0000256" key="1">
    <source>
        <dbReference type="ARBA" id="ARBA00003618"/>
    </source>
</evidence>
<evidence type="ECO:0000256" key="7">
    <source>
        <dbReference type="ARBA" id="ARBA00023204"/>
    </source>
</evidence>
<keyword evidence="6" id="KW-0067">ATP-binding</keyword>
<dbReference type="GO" id="GO:0043590">
    <property type="term" value="C:bacterial nucleoid"/>
    <property type="evidence" value="ECO:0007669"/>
    <property type="project" value="TreeGrafter"/>
</dbReference>
<feature type="domain" description="RecF/RecN/SMC N-terminal" evidence="11">
    <location>
        <begin position="2"/>
        <end position="514"/>
    </location>
</feature>
<dbReference type="PANTHER" id="PTHR11059:SF0">
    <property type="entry name" value="DNA REPAIR PROTEIN RECN"/>
    <property type="match status" value="1"/>
</dbReference>
<accession>A0A653A1K9</accession>
<evidence type="ECO:0000256" key="2">
    <source>
        <dbReference type="ARBA" id="ARBA00009441"/>
    </source>
</evidence>
<evidence type="ECO:0000256" key="5">
    <source>
        <dbReference type="ARBA" id="ARBA00022763"/>
    </source>
</evidence>
<dbReference type="FunFam" id="3.40.50.300:FF:000356">
    <property type="entry name" value="DNA repair protein RecN"/>
    <property type="match status" value="1"/>
</dbReference>
<keyword evidence="5 9" id="KW-0227">DNA damage</keyword>
<reference evidence="12" key="1">
    <citation type="submission" date="2018-07" db="EMBL/GenBank/DDBJ databases">
        <authorList>
            <consortium name="Genoscope - CEA"/>
            <person name="William W."/>
        </authorList>
    </citation>
    <scope>NUCLEOTIDE SEQUENCE</scope>
    <source>
        <strain evidence="12">IK1</strain>
    </source>
</reference>
<dbReference type="CDD" id="cd03241">
    <property type="entry name" value="ABC_RecN"/>
    <property type="match status" value="2"/>
</dbReference>
<feature type="coiled-coil region" evidence="10">
    <location>
        <begin position="156"/>
        <end position="223"/>
    </location>
</feature>
<dbReference type="NCBIfam" id="NF008121">
    <property type="entry name" value="PRK10869.1"/>
    <property type="match status" value="1"/>
</dbReference>
<name>A0A653A1K9_UNCDX</name>
<dbReference type="InterPro" id="IPR004604">
    <property type="entry name" value="DNA_recomb/repair_RecN"/>
</dbReference>